<reference evidence="2 3" key="1">
    <citation type="submission" date="2018-11" db="EMBL/GenBank/DDBJ databases">
        <title>Sequencing the genomes of 1000 actinobacteria strains.</title>
        <authorList>
            <person name="Klenk H.-P."/>
        </authorList>
    </citation>
    <scope>NUCLEOTIDE SEQUENCE [LARGE SCALE GENOMIC DNA]</scope>
    <source>
        <strain evidence="2 3">DSM 44254</strain>
    </source>
</reference>
<name>A0A3N1D0S1_9ACTN</name>
<feature type="compositionally biased region" description="Basic and acidic residues" evidence="1">
    <location>
        <begin position="188"/>
        <end position="201"/>
    </location>
</feature>
<organism evidence="2 3">
    <name type="scientific">Actinocorallia herbida</name>
    <dbReference type="NCBI Taxonomy" id="58109"/>
    <lineage>
        <taxon>Bacteria</taxon>
        <taxon>Bacillati</taxon>
        <taxon>Actinomycetota</taxon>
        <taxon>Actinomycetes</taxon>
        <taxon>Streptosporangiales</taxon>
        <taxon>Thermomonosporaceae</taxon>
        <taxon>Actinocorallia</taxon>
    </lineage>
</organism>
<feature type="compositionally biased region" description="Basic residues" evidence="1">
    <location>
        <begin position="58"/>
        <end position="80"/>
    </location>
</feature>
<evidence type="ECO:0000256" key="1">
    <source>
        <dbReference type="SAM" id="MobiDB-lite"/>
    </source>
</evidence>
<gene>
    <name evidence="2" type="ORF">EDD29_4718</name>
</gene>
<accession>A0A3N1D0S1</accession>
<dbReference type="AlphaFoldDB" id="A0A3N1D0S1"/>
<feature type="compositionally biased region" description="Basic and acidic residues" evidence="1">
    <location>
        <begin position="229"/>
        <end position="238"/>
    </location>
</feature>
<evidence type="ECO:0000313" key="2">
    <source>
        <dbReference type="EMBL" id="ROO87127.1"/>
    </source>
</evidence>
<dbReference type="EMBL" id="RJKE01000001">
    <property type="protein sequence ID" value="ROO87127.1"/>
    <property type="molecule type" value="Genomic_DNA"/>
</dbReference>
<feature type="region of interest" description="Disordered" evidence="1">
    <location>
        <begin position="1"/>
        <end position="238"/>
    </location>
</feature>
<protein>
    <submittedName>
        <fullName evidence="2">Uncharacterized protein</fullName>
    </submittedName>
</protein>
<keyword evidence="3" id="KW-1185">Reference proteome</keyword>
<comment type="caution">
    <text evidence="2">The sequence shown here is derived from an EMBL/GenBank/DDBJ whole genome shotgun (WGS) entry which is preliminary data.</text>
</comment>
<evidence type="ECO:0000313" key="3">
    <source>
        <dbReference type="Proteomes" id="UP000272400"/>
    </source>
</evidence>
<proteinExistence type="predicted"/>
<sequence>MAGARSPAGCSARTRYNGGVDAGRPRTPRPPHFPMALACLPAPPPTREERAHPGPGGHPHRRGPLHGLQHRGRPPAHRRPPGLPVGPALPHGLSAPTPPALRPPRPRSGVDEAVHPIRVRGAGHQGVRGKRHPHPVSDRGLHTRAVGRKPAGPGGRRGRSRAPPDGAGDHARPGGRALGLGPHRRGGHRDPGRRREGHGRAVDPSAQGQSGDEDLGAHSPQVGGASCGRRREIPHPQLESRDIAYAGAKNGGRLIEEPSESRQLGTDFDRIGRIALSQDETNARICHQLEVFSS</sequence>
<dbReference type="Proteomes" id="UP000272400">
    <property type="component" value="Unassembled WGS sequence"/>
</dbReference>